<protein>
    <submittedName>
        <fullName evidence="1">Uncharacterized protein</fullName>
    </submittedName>
</protein>
<dbReference type="RefSeq" id="XP_024584111.1">
    <property type="nucleotide sequence ID" value="XM_024718742.1"/>
</dbReference>
<keyword evidence="2" id="KW-1185">Reference proteome</keyword>
<dbReference type="Proteomes" id="UP000054928">
    <property type="component" value="Unassembled WGS sequence"/>
</dbReference>
<name>A0A0P1B1A7_PLAHL</name>
<dbReference type="EMBL" id="CCYD01002753">
    <property type="protein sequence ID" value="CEG47742.1"/>
    <property type="molecule type" value="Genomic_DNA"/>
</dbReference>
<dbReference type="AlphaFoldDB" id="A0A0P1B1A7"/>
<reference evidence="2" key="1">
    <citation type="submission" date="2014-09" db="EMBL/GenBank/DDBJ databases">
        <authorList>
            <person name="Sharma Rahul"/>
            <person name="Thines Marco"/>
        </authorList>
    </citation>
    <scope>NUCLEOTIDE SEQUENCE [LARGE SCALE GENOMIC DNA]</scope>
</reference>
<accession>A0A0P1B1A7</accession>
<dbReference type="GeneID" id="36399939"/>
<organism evidence="1 2">
    <name type="scientific">Plasmopara halstedii</name>
    <name type="common">Downy mildew of sunflower</name>
    <dbReference type="NCBI Taxonomy" id="4781"/>
    <lineage>
        <taxon>Eukaryota</taxon>
        <taxon>Sar</taxon>
        <taxon>Stramenopiles</taxon>
        <taxon>Oomycota</taxon>
        <taxon>Peronosporomycetes</taxon>
        <taxon>Peronosporales</taxon>
        <taxon>Peronosporaceae</taxon>
        <taxon>Plasmopara</taxon>
    </lineage>
</organism>
<evidence type="ECO:0000313" key="2">
    <source>
        <dbReference type="Proteomes" id="UP000054928"/>
    </source>
</evidence>
<proteinExistence type="predicted"/>
<evidence type="ECO:0000313" key="1">
    <source>
        <dbReference type="EMBL" id="CEG47742.1"/>
    </source>
</evidence>
<sequence>MCNRSLYADSFAKEVKIDIDVIRPRMQTGFLVKAMPPDCRASDVDVTTIAGAWSFMRLAMHNKAPTISRYKILGANTSSTTGFVSFELLSLACVRPCSFAYGTDLQVICLRTLAH</sequence>